<name>A0A5N6M053_9ASTR</name>
<reference evidence="4 5" key="1">
    <citation type="submission" date="2019-05" db="EMBL/GenBank/DDBJ databases">
        <title>Mikania micrantha, genome provides insights into the molecular mechanism of rapid growth.</title>
        <authorList>
            <person name="Liu B."/>
        </authorList>
    </citation>
    <scope>NUCLEOTIDE SEQUENCE [LARGE SCALE GENOMIC DNA]</scope>
    <source>
        <strain evidence="4">NLD-2019</strain>
        <tissue evidence="4">Leaf</tissue>
    </source>
</reference>
<dbReference type="OrthoDB" id="1933536at2759"/>
<feature type="compositionally biased region" description="Polar residues" evidence="2">
    <location>
        <begin position="540"/>
        <end position="553"/>
    </location>
</feature>
<dbReference type="AlphaFoldDB" id="A0A5N6M053"/>
<sequence length="691" mass="78962">MKDLKPRLVPSCANDDDDGFIYKIRRPMVNSKKLLPDWNLNGKTRSKRILPGIKNTNKIFQKRWKFAKLACCHQPAIETDSDSRATFVNTTASEIPGVNGERCVSFVKPDFSMEEYLQYVKNLRTHMNDMEDQAAKISVEEQMQITTIETLTKEIDLAESDIKRLNEAFDLMNNAKGDICSKILERQRKISLMEKDSSTLSQTLELIQQERVNLSTKLVEKRTSYAKTEEELNAKLKEQQDWLNSYKSNLMSGQHSWVNTEIDHRVNEHAVGYTDAKNRVTSGNDDDAYMNMVSKIDAAKANFDNLTQMRSDLASELGKVKESLEELKSRMDTYDPKIRDMPSEALEEEVRALMSDKSGEIEYQESMQNQIVTIKEISHIVKCGCGAEYKVEVDHHVFSHLTMKYVFHHIDDNQVVYIFRLIEKAESVFCMCECAEENKVKFATTTLEGQALTWWNSHVQTLGLETANSIACEVFVKMLKEEYCPRNEIKKLEEKFWVHKMEGLEIEQYISRFHELCKLYSGMVTPKTTSVNGNPVTTKLTPHTHRSPTSDQHQPGHLLRPNPTTRGRVFMKENTKMQPMLIPSLWPVRTLSMPKMREARDCPQLKKAGGGATKGRAFVTGSGEAKDDPNIVTGTFLLNNVYASVLFDTVADRSFTSGEFSQLLNITPTPLDYKYTVDLADGKLMETQHIF</sequence>
<evidence type="ECO:0000256" key="2">
    <source>
        <dbReference type="SAM" id="MobiDB-lite"/>
    </source>
</evidence>
<evidence type="ECO:0000259" key="3">
    <source>
        <dbReference type="Pfam" id="PF03732"/>
    </source>
</evidence>
<keyword evidence="5" id="KW-1185">Reference proteome</keyword>
<dbReference type="PANTHER" id="PTHR38353">
    <property type="entry name" value="TROPOMYOSIN"/>
    <property type="match status" value="1"/>
</dbReference>
<evidence type="ECO:0000256" key="1">
    <source>
        <dbReference type="SAM" id="Coils"/>
    </source>
</evidence>
<feature type="domain" description="Retrotransposon gag" evidence="3">
    <location>
        <begin position="441"/>
        <end position="521"/>
    </location>
</feature>
<proteinExistence type="predicted"/>
<keyword evidence="1" id="KW-0175">Coiled coil</keyword>
<organism evidence="4 5">
    <name type="scientific">Mikania micrantha</name>
    <name type="common">bitter vine</name>
    <dbReference type="NCBI Taxonomy" id="192012"/>
    <lineage>
        <taxon>Eukaryota</taxon>
        <taxon>Viridiplantae</taxon>
        <taxon>Streptophyta</taxon>
        <taxon>Embryophyta</taxon>
        <taxon>Tracheophyta</taxon>
        <taxon>Spermatophyta</taxon>
        <taxon>Magnoliopsida</taxon>
        <taxon>eudicotyledons</taxon>
        <taxon>Gunneridae</taxon>
        <taxon>Pentapetalae</taxon>
        <taxon>asterids</taxon>
        <taxon>campanulids</taxon>
        <taxon>Asterales</taxon>
        <taxon>Asteraceae</taxon>
        <taxon>Asteroideae</taxon>
        <taxon>Heliantheae alliance</taxon>
        <taxon>Eupatorieae</taxon>
        <taxon>Mikania</taxon>
    </lineage>
</organism>
<dbReference type="Proteomes" id="UP000326396">
    <property type="component" value="Linkage Group LG7"/>
</dbReference>
<comment type="caution">
    <text evidence="4">The sequence shown here is derived from an EMBL/GenBank/DDBJ whole genome shotgun (WGS) entry which is preliminary data.</text>
</comment>
<feature type="region of interest" description="Disordered" evidence="2">
    <location>
        <begin position="540"/>
        <end position="564"/>
    </location>
</feature>
<dbReference type="PANTHER" id="PTHR38353:SF2">
    <property type="entry name" value="TROPOMYOSIN"/>
    <property type="match status" value="1"/>
</dbReference>
<dbReference type="InterPro" id="IPR005162">
    <property type="entry name" value="Retrotrans_gag_dom"/>
</dbReference>
<dbReference type="EMBL" id="SZYD01000017">
    <property type="protein sequence ID" value="KAD3067270.1"/>
    <property type="molecule type" value="Genomic_DNA"/>
</dbReference>
<feature type="coiled-coil region" evidence="1">
    <location>
        <begin position="296"/>
        <end position="330"/>
    </location>
</feature>
<evidence type="ECO:0000313" key="5">
    <source>
        <dbReference type="Proteomes" id="UP000326396"/>
    </source>
</evidence>
<accession>A0A5N6M053</accession>
<gene>
    <name evidence="4" type="ORF">E3N88_35150</name>
</gene>
<feature type="coiled-coil region" evidence="1">
    <location>
        <begin position="113"/>
        <end position="175"/>
    </location>
</feature>
<protein>
    <recommendedName>
        <fullName evidence="3">Retrotransposon gag domain-containing protein</fullName>
    </recommendedName>
</protein>
<dbReference type="Pfam" id="PF03732">
    <property type="entry name" value="Retrotrans_gag"/>
    <property type="match status" value="1"/>
</dbReference>
<dbReference type="Pfam" id="PF08284">
    <property type="entry name" value="RVP_2"/>
    <property type="match status" value="1"/>
</dbReference>
<evidence type="ECO:0000313" key="4">
    <source>
        <dbReference type="EMBL" id="KAD3067270.1"/>
    </source>
</evidence>